<dbReference type="SUPFAM" id="SSF52540">
    <property type="entry name" value="P-loop containing nucleoside triphosphate hydrolases"/>
    <property type="match status" value="1"/>
</dbReference>
<protein>
    <submittedName>
        <fullName evidence="5">Sulfotransferase</fullName>
    </submittedName>
</protein>
<reference evidence="5 6" key="1">
    <citation type="submission" date="2015-05" db="EMBL/GenBank/DDBJ databases">
        <title>Complete genome sequence of a sulfur-oxidizing gammaproteobacterium strain HA5.</title>
        <authorList>
            <person name="Miura A."/>
            <person name="Kojima H."/>
            <person name="Fukui M."/>
        </authorList>
    </citation>
    <scope>NUCLEOTIDE SEQUENCE [LARGE SCALE GENOMIC DNA]</scope>
    <source>
        <strain evidence="5 6">HA5</strain>
    </source>
</reference>
<evidence type="ECO:0000256" key="1">
    <source>
        <dbReference type="ARBA" id="ARBA00022679"/>
    </source>
</evidence>
<keyword evidence="3 4" id="KW-0802">TPR repeat</keyword>
<dbReference type="KEGG" id="slim:SCL_2763"/>
<sequence>MLLAERHKRNGQLAEAEAALRQIVDSTPDHHAAWHLLGLIAFEVGKLPLSAELIAHAVRLNDAVALYHRNLGELCRRLGRLDEAVAAGRRATKLAPNDLEAHYNLGLALTDKGEWDAAIRAYRRALELNPDHGLSWNNLGAALEKKGDLAGAEAAYARAVALNPAHHEAQNNLGAIYSLQGRLEDARRCFEDSIKANPDFVEPHFNLSSLKTYRADDPQLRHLERNLAKAGAMPVPARIRYWFALGKAREDVGRYDDAFAAYAEGNRLQHELLPCDEARADDMLARLIAVFDRDFFAARRDVPGGDKTPIFIVGMPRSGTTLLEQILASHPAVHGAGELPDLNQVIMDAPARAGRRFPDFVPDLVPDDFKHMGEAYVERVWRLAPGARYITDKMPANFFHIGMIRLMLPNAKIIHAMRDPMDSCFSNYARLFNDTMEFAYDLGTLGRYYVRYISLMRHWHAVLPAGSILDLRYEDLVADPEGQTRRLLDYLGLPWDDNCLAFHRNKRHVKTASVAQVRQPIYKTSVARWRHFENHLQPLLAIVQAYRQ</sequence>
<dbReference type="PANTHER" id="PTHR12788">
    <property type="entry name" value="PROTEIN-TYROSINE SULFOTRANSFERASE 2"/>
    <property type="match status" value="1"/>
</dbReference>
<dbReference type="Gene3D" id="3.40.50.300">
    <property type="entry name" value="P-loop containing nucleotide triphosphate hydrolases"/>
    <property type="match status" value="1"/>
</dbReference>
<dbReference type="Proteomes" id="UP000243180">
    <property type="component" value="Chromosome"/>
</dbReference>
<dbReference type="InterPro" id="IPR013105">
    <property type="entry name" value="TPR_2"/>
</dbReference>
<feature type="repeat" description="TPR" evidence="4">
    <location>
        <begin position="133"/>
        <end position="166"/>
    </location>
</feature>
<name>A0A1B4XJQ8_9GAMM</name>
<gene>
    <name evidence="5" type="ORF">SCL_2763</name>
</gene>
<dbReference type="InterPro" id="IPR026634">
    <property type="entry name" value="TPST-like"/>
</dbReference>
<feature type="repeat" description="TPR" evidence="4">
    <location>
        <begin position="99"/>
        <end position="132"/>
    </location>
</feature>
<keyword evidence="2" id="KW-0677">Repeat</keyword>
<dbReference type="Gene3D" id="1.25.40.10">
    <property type="entry name" value="Tetratricopeptide repeat domain"/>
    <property type="match status" value="3"/>
</dbReference>
<dbReference type="SMART" id="SM00028">
    <property type="entry name" value="TPR"/>
    <property type="match status" value="6"/>
</dbReference>
<keyword evidence="6" id="KW-1185">Reference proteome</keyword>
<dbReference type="Pfam" id="PF13469">
    <property type="entry name" value="Sulfotransfer_3"/>
    <property type="match status" value="1"/>
</dbReference>
<proteinExistence type="predicted"/>
<evidence type="ECO:0000256" key="3">
    <source>
        <dbReference type="ARBA" id="ARBA00022803"/>
    </source>
</evidence>
<dbReference type="EMBL" id="AP014879">
    <property type="protein sequence ID" value="BAV35040.1"/>
    <property type="molecule type" value="Genomic_DNA"/>
</dbReference>
<evidence type="ECO:0000256" key="4">
    <source>
        <dbReference type="PROSITE-ProRule" id="PRU00339"/>
    </source>
</evidence>
<dbReference type="InterPro" id="IPR019734">
    <property type="entry name" value="TPR_rpt"/>
</dbReference>
<accession>A0A1B4XJQ8</accession>
<dbReference type="AlphaFoldDB" id="A0A1B4XJQ8"/>
<evidence type="ECO:0000256" key="2">
    <source>
        <dbReference type="ARBA" id="ARBA00022737"/>
    </source>
</evidence>
<dbReference type="GO" id="GO:0008476">
    <property type="term" value="F:protein-tyrosine sulfotransferase activity"/>
    <property type="evidence" value="ECO:0007669"/>
    <property type="project" value="InterPro"/>
</dbReference>
<feature type="repeat" description="TPR" evidence="4">
    <location>
        <begin position="167"/>
        <end position="200"/>
    </location>
</feature>
<dbReference type="Pfam" id="PF13432">
    <property type="entry name" value="TPR_16"/>
    <property type="match status" value="2"/>
</dbReference>
<dbReference type="InterPro" id="IPR027417">
    <property type="entry name" value="P-loop_NTPase"/>
</dbReference>
<keyword evidence="1 5" id="KW-0808">Transferase</keyword>
<dbReference type="PANTHER" id="PTHR12788:SF10">
    <property type="entry name" value="PROTEIN-TYROSINE SULFOTRANSFERASE"/>
    <property type="match status" value="1"/>
</dbReference>
<feature type="repeat" description="TPR" evidence="4">
    <location>
        <begin position="65"/>
        <end position="98"/>
    </location>
</feature>
<evidence type="ECO:0000313" key="6">
    <source>
        <dbReference type="Proteomes" id="UP000243180"/>
    </source>
</evidence>
<dbReference type="PROSITE" id="PS50293">
    <property type="entry name" value="TPR_REGION"/>
    <property type="match status" value="1"/>
</dbReference>
<dbReference type="InterPro" id="IPR011990">
    <property type="entry name" value="TPR-like_helical_dom_sf"/>
</dbReference>
<dbReference type="SUPFAM" id="SSF48452">
    <property type="entry name" value="TPR-like"/>
    <property type="match status" value="1"/>
</dbReference>
<dbReference type="Pfam" id="PF07719">
    <property type="entry name" value="TPR_2"/>
    <property type="match status" value="1"/>
</dbReference>
<evidence type="ECO:0000313" key="5">
    <source>
        <dbReference type="EMBL" id="BAV35040.1"/>
    </source>
</evidence>
<dbReference type="PROSITE" id="PS50005">
    <property type="entry name" value="TPR"/>
    <property type="match status" value="4"/>
</dbReference>
<dbReference type="InParanoid" id="A0A1B4XJQ8"/>
<organism evidence="5 6">
    <name type="scientific">Sulfuricaulis limicola</name>
    <dbReference type="NCBI Taxonomy" id="1620215"/>
    <lineage>
        <taxon>Bacteria</taxon>
        <taxon>Pseudomonadati</taxon>
        <taxon>Pseudomonadota</taxon>
        <taxon>Gammaproteobacteria</taxon>
        <taxon>Acidiferrobacterales</taxon>
        <taxon>Acidiferrobacteraceae</taxon>
        <taxon>Sulfuricaulis</taxon>
    </lineage>
</organism>